<proteinExistence type="predicted"/>
<evidence type="ECO:0000256" key="1">
    <source>
        <dbReference type="ARBA" id="ARBA00022722"/>
    </source>
</evidence>
<accession>A0A225V443</accession>
<evidence type="ECO:0000256" key="4">
    <source>
        <dbReference type="ARBA" id="ARBA00022801"/>
    </source>
</evidence>
<dbReference type="PANTHER" id="PTHR42648">
    <property type="entry name" value="TRANSPOSASE, PUTATIVE-RELATED"/>
    <property type="match status" value="1"/>
</dbReference>
<dbReference type="GO" id="GO:0016787">
    <property type="term" value="F:hydrolase activity"/>
    <property type="evidence" value="ECO:0007669"/>
    <property type="project" value="UniProtKB-KW"/>
</dbReference>
<dbReference type="InterPro" id="IPR001584">
    <property type="entry name" value="Integrase_cat-core"/>
</dbReference>
<keyword evidence="12" id="KW-1185">Reference proteome</keyword>
<evidence type="ECO:0000256" key="3">
    <source>
        <dbReference type="ARBA" id="ARBA00022759"/>
    </source>
</evidence>
<dbReference type="PROSITE" id="PS50994">
    <property type="entry name" value="INTEGRASE"/>
    <property type="match status" value="1"/>
</dbReference>
<keyword evidence="9" id="KW-0233">DNA recombination</keyword>
<dbReference type="GO" id="GO:0006310">
    <property type="term" value="P:DNA recombination"/>
    <property type="evidence" value="ECO:0007669"/>
    <property type="project" value="UniProtKB-KW"/>
</dbReference>
<protein>
    <recommendedName>
        <fullName evidence="10">Integrase catalytic domain-containing protein</fullName>
    </recommendedName>
</protein>
<dbReference type="Pfam" id="PF13976">
    <property type="entry name" value="gag_pre-integrs"/>
    <property type="match status" value="1"/>
</dbReference>
<comment type="caution">
    <text evidence="11">The sequence shown here is derived from an EMBL/GenBank/DDBJ whole genome shotgun (WGS) entry which is preliminary data.</text>
</comment>
<evidence type="ECO:0000256" key="9">
    <source>
        <dbReference type="ARBA" id="ARBA00023172"/>
    </source>
</evidence>
<evidence type="ECO:0000256" key="5">
    <source>
        <dbReference type="ARBA" id="ARBA00022842"/>
    </source>
</evidence>
<dbReference type="OrthoDB" id="111050at2759"/>
<dbReference type="Pfam" id="PF25597">
    <property type="entry name" value="SH3_retrovirus"/>
    <property type="match status" value="1"/>
</dbReference>
<organism evidence="11 12">
    <name type="scientific">Phytophthora megakarya</name>
    <dbReference type="NCBI Taxonomy" id="4795"/>
    <lineage>
        <taxon>Eukaryota</taxon>
        <taxon>Sar</taxon>
        <taxon>Stramenopiles</taxon>
        <taxon>Oomycota</taxon>
        <taxon>Peronosporomycetes</taxon>
        <taxon>Peronosporales</taxon>
        <taxon>Peronosporaceae</taxon>
        <taxon>Phytophthora</taxon>
    </lineage>
</organism>
<dbReference type="STRING" id="4795.A0A225V443"/>
<keyword evidence="2" id="KW-0479">Metal-binding</keyword>
<dbReference type="GO" id="GO:0003676">
    <property type="term" value="F:nucleic acid binding"/>
    <property type="evidence" value="ECO:0007669"/>
    <property type="project" value="InterPro"/>
</dbReference>
<sequence>MTTSTLQQWHERLGHVNYQDLVRMIDKNLAEGIVASNRKVDFCMNCAESTHGLTSVSMSCAKASAPTDEPGATLCVDLNVDMTPDRLGHKHILTIVDHATNYNRVYLLRKKSEAEGHLEDFVSEFERQYDTNVKVIRSDGGGEFGSNRLHRFILNRGIRHQLTERDMSSSHGKAERFHRTVMDSARAMLWVSALPQRFWGDAVLYASYIRNYLPTRVNEDHTSPIEALTGKVPDVSHILRFGAKCTSHITHAAGKSAKKRAEKGVVIGIDPKKKAYQVYTTRTKRIISTTHIQNIERLDPRAVGRYMDTFNANHNNSEVESTETRYHQYMQSTENGDKLFDNENEDD</sequence>
<evidence type="ECO:0000256" key="6">
    <source>
        <dbReference type="ARBA" id="ARBA00022908"/>
    </source>
</evidence>
<evidence type="ECO:0000313" key="12">
    <source>
        <dbReference type="Proteomes" id="UP000198211"/>
    </source>
</evidence>
<dbReference type="AlphaFoldDB" id="A0A225V443"/>
<reference evidence="12" key="1">
    <citation type="submission" date="2017-03" db="EMBL/GenBank/DDBJ databases">
        <title>Phytopthora megakarya and P. palmivora, two closely related causual agents of cacao black pod achieved similar genome size and gene model numbers by different mechanisms.</title>
        <authorList>
            <person name="Ali S."/>
            <person name="Shao J."/>
            <person name="Larry D.J."/>
            <person name="Kronmiller B."/>
            <person name="Shen D."/>
            <person name="Strem M.D."/>
            <person name="Melnick R.L."/>
            <person name="Guiltinan M.J."/>
            <person name="Tyler B.M."/>
            <person name="Meinhardt L.W."/>
            <person name="Bailey B.A."/>
        </authorList>
    </citation>
    <scope>NUCLEOTIDE SEQUENCE [LARGE SCALE GENOMIC DNA]</scope>
    <source>
        <strain evidence="12">zdho120</strain>
    </source>
</reference>
<dbReference type="InterPro" id="IPR039537">
    <property type="entry name" value="Retrotran_Ty1/copia-like"/>
</dbReference>
<name>A0A225V443_9STRA</name>
<keyword evidence="8" id="KW-0808">Transferase</keyword>
<dbReference type="GO" id="GO:0046872">
    <property type="term" value="F:metal ion binding"/>
    <property type="evidence" value="ECO:0007669"/>
    <property type="project" value="UniProtKB-KW"/>
</dbReference>
<evidence type="ECO:0000313" key="11">
    <source>
        <dbReference type="EMBL" id="OWY99748.1"/>
    </source>
</evidence>
<dbReference type="Proteomes" id="UP000198211">
    <property type="component" value="Unassembled WGS sequence"/>
</dbReference>
<keyword evidence="8" id="KW-0548">Nucleotidyltransferase</keyword>
<feature type="domain" description="Integrase catalytic" evidence="10">
    <location>
        <begin position="62"/>
        <end position="232"/>
    </location>
</feature>
<keyword evidence="7" id="KW-0695">RNA-directed DNA polymerase</keyword>
<evidence type="ECO:0000256" key="7">
    <source>
        <dbReference type="ARBA" id="ARBA00022918"/>
    </source>
</evidence>
<dbReference type="SUPFAM" id="SSF53098">
    <property type="entry name" value="Ribonuclease H-like"/>
    <property type="match status" value="1"/>
</dbReference>
<dbReference type="GO" id="GO:0004519">
    <property type="term" value="F:endonuclease activity"/>
    <property type="evidence" value="ECO:0007669"/>
    <property type="project" value="UniProtKB-KW"/>
</dbReference>
<dbReference type="GO" id="GO:0003964">
    <property type="term" value="F:RNA-directed DNA polymerase activity"/>
    <property type="evidence" value="ECO:0007669"/>
    <property type="project" value="UniProtKB-KW"/>
</dbReference>
<keyword evidence="1" id="KW-0540">Nuclease</keyword>
<evidence type="ECO:0000256" key="2">
    <source>
        <dbReference type="ARBA" id="ARBA00022723"/>
    </source>
</evidence>
<keyword evidence="8" id="KW-0239">DNA-directed DNA polymerase</keyword>
<keyword evidence="6" id="KW-0229">DNA integration</keyword>
<dbReference type="GO" id="GO:0003887">
    <property type="term" value="F:DNA-directed DNA polymerase activity"/>
    <property type="evidence" value="ECO:0007669"/>
    <property type="project" value="UniProtKB-KW"/>
</dbReference>
<dbReference type="GO" id="GO:0015074">
    <property type="term" value="P:DNA integration"/>
    <property type="evidence" value="ECO:0007669"/>
    <property type="project" value="UniProtKB-KW"/>
</dbReference>
<keyword evidence="4" id="KW-0378">Hydrolase</keyword>
<dbReference type="Gene3D" id="3.30.420.10">
    <property type="entry name" value="Ribonuclease H-like superfamily/Ribonuclease H"/>
    <property type="match status" value="1"/>
</dbReference>
<dbReference type="InterPro" id="IPR025724">
    <property type="entry name" value="GAG-pre-integrase_dom"/>
</dbReference>
<dbReference type="InterPro" id="IPR057670">
    <property type="entry name" value="SH3_retrovirus"/>
</dbReference>
<keyword evidence="5" id="KW-0460">Magnesium</keyword>
<evidence type="ECO:0000256" key="8">
    <source>
        <dbReference type="ARBA" id="ARBA00022932"/>
    </source>
</evidence>
<dbReference type="InterPro" id="IPR012337">
    <property type="entry name" value="RNaseH-like_sf"/>
</dbReference>
<dbReference type="EMBL" id="NBNE01008206">
    <property type="protein sequence ID" value="OWY99748.1"/>
    <property type="molecule type" value="Genomic_DNA"/>
</dbReference>
<dbReference type="InterPro" id="IPR036397">
    <property type="entry name" value="RNaseH_sf"/>
</dbReference>
<evidence type="ECO:0000259" key="10">
    <source>
        <dbReference type="PROSITE" id="PS50994"/>
    </source>
</evidence>
<keyword evidence="3" id="KW-0255">Endonuclease</keyword>
<dbReference type="PANTHER" id="PTHR42648:SF11">
    <property type="entry name" value="TRANSPOSON TY4-P GAG-POL POLYPROTEIN"/>
    <property type="match status" value="1"/>
</dbReference>
<gene>
    <name evidence="11" type="ORF">PHMEG_00029202</name>
</gene>